<dbReference type="InterPro" id="IPR032823">
    <property type="entry name" value="BCA_ABC_TP_C"/>
</dbReference>
<dbReference type="Gene3D" id="3.40.50.300">
    <property type="entry name" value="P-loop containing nucleotide triphosphate hydrolases"/>
    <property type="match status" value="1"/>
</dbReference>
<dbReference type="InterPro" id="IPR003593">
    <property type="entry name" value="AAA+_ATPase"/>
</dbReference>
<keyword evidence="4 6" id="KW-0067">ATP-binding</keyword>
<feature type="domain" description="ABC transporter" evidence="5">
    <location>
        <begin position="6"/>
        <end position="247"/>
    </location>
</feature>
<dbReference type="PANTHER" id="PTHR45772:SF2">
    <property type="entry name" value="ABC TRANSPORTER ATP-BINDING PROTEIN"/>
    <property type="match status" value="1"/>
</dbReference>
<dbReference type="EMBL" id="JAQQLI010000003">
    <property type="protein sequence ID" value="MDC7784712.1"/>
    <property type="molecule type" value="Genomic_DNA"/>
</dbReference>
<evidence type="ECO:0000256" key="3">
    <source>
        <dbReference type="ARBA" id="ARBA00022741"/>
    </source>
</evidence>
<evidence type="ECO:0000259" key="5">
    <source>
        <dbReference type="PROSITE" id="PS50893"/>
    </source>
</evidence>
<dbReference type="PROSITE" id="PS00211">
    <property type="entry name" value="ABC_TRANSPORTER_1"/>
    <property type="match status" value="1"/>
</dbReference>
<dbReference type="SMART" id="SM00382">
    <property type="entry name" value="AAA"/>
    <property type="match status" value="1"/>
</dbReference>
<sequence>MSAPVLALDNIEKSFGALRVTQGVSLDVRPGEVHALIGPNGAGKTTLVAQIAGALRPDSGRIRFRDRDVTGLGVAARARLGLGRVFQLSNVVGTFTALENVAVAIVAAGDRPFGPWQPALRDPALGDEAAAALARVGLADRAETRASDLSHGERRALELAMSLVQDPKLLLLDEPMAGTGRAEGERLTELLLSLKGRVPMLLVEHDMGTVFRLADRITVLIYGSVAVTGAPDAVRADPVVRKAYLGEEEAV</sequence>
<keyword evidence="3" id="KW-0547">Nucleotide-binding</keyword>
<dbReference type="InterPro" id="IPR027417">
    <property type="entry name" value="P-loop_NTPase"/>
</dbReference>
<comment type="similarity">
    <text evidence="1">Belongs to the ABC transporter superfamily.</text>
</comment>
<dbReference type="SUPFAM" id="SSF52540">
    <property type="entry name" value="P-loop containing nucleoside triphosphate hydrolases"/>
    <property type="match status" value="1"/>
</dbReference>
<dbReference type="PROSITE" id="PS50893">
    <property type="entry name" value="ABC_TRANSPORTER_2"/>
    <property type="match status" value="1"/>
</dbReference>
<organism evidence="6 7">
    <name type="scientific">Rhodoplanes tepidamans</name>
    <name type="common">Rhodoplanes cryptolactis</name>
    <dbReference type="NCBI Taxonomy" id="200616"/>
    <lineage>
        <taxon>Bacteria</taxon>
        <taxon>Pseudomonadati</taxon>
        <taxon>Pseudomonadota</taxon>
        <taxon>Alphaproteobacteria</taxon>
        <taxon>Hyphomicrobiales</taxon>
        <taxon>Nitrobacteraceae</taxon>
        <taxon>Rhodoplanes</taxon>
    </lineage>
</organism>
<accession>A0ABT5J502</accession>
<dbReference type="RefSeq" id="WP_272775559.1">
    <property type="nucleotide sequence ID" value="NZ_JAQQLI010000003.1"/>
</dbReference>
<evidence type="ECO:0000256" key="1">
    <source>
        <dbReference type="ARBA" id="ARBA00005417"/>
    </source>
</evidence>
<keyword evidence="7" id="KW-1185">Reference proteome</keyword>
<reference evidence="6" key="1">
    <citation type="journal article" date="2023" name="Microbiol Resour">
        <title>Genome Sequences of Rhodoplanes serenus and Two Thermotolerant Strains, Rhodoplanes tepidamans and 'Rhodoplanes cryptolactis,' Further Refine the Genus.</title>
        <authorList>
            <person name="Rayyan A.A."/>
            <person name="Kyndt J.A."/>
        </authorList>
    </citation>
    <scope>NUCLEOTIDE SEQUENCE</scope>
    <source>
        <strain evidence="6">DSM 9987</strain>
    </source>
</reference>
<keyword evidence="2" id="KW-0813">Transport</keyword>
<name>A0ABT5J502_RHOTP</name>
<dbReference type="InterPro" id="IPR051120">
    <property type="entry name" value="ABC_AA/LPS_Transport"/>
</dbReference>
<dbReference type="Pfam" id="PF12399">
    <property type="entry name" value="BCA_ABC_TP_C"/>
    <property type="match status" value="1"/>
</dbReference>
<evidence type="ECO:0000256" key="4">
    <source>
        <dbReference type="ARBA" id="ARBA00022840"/>
    </source>
</evidence>
<dbReference type="Pfam" id="PF00005">
    <property type="entry name" value="ABC_tran"/>
    <property type="match status" value="1"/>
</dbReference>
<evidence type="ECO:0000313" key="6">
    <source>
        <dbReference type="EMBL" id="MDC7784712.1"/>
    </source>
</evidence>
<evidence type="ECO:0000256" key="2">
    <source>
        <dbReference type="ARBA" id="ARBA00022448"/>
    </source>
</evidence>
<dbReference type="GO" id="GO:0005524">
    <property type="term" value="F:ATP binding"/>
    <property type="evidence" value="ECO:0007669"/>
    <property type="project" value="UniProtKB-KW"/>
</dbReference>
<dbReference type="Proteomes" id="UP001165652">
    <property type="component" value="Unassembled WGS sequence"/>
</dbReference>
<dbReference type="InterPro" id="IPR003439">
    <property type="entry name" value="ABC_transporter-like_ATP-bd"/>
</dbReference>
<dbReference type="InterPro" id="IPR017871">
    <property type="entry name" value="ABC_transporter-like_CS"/>
</dbReference>
<evidence type="ECO:0000313" key="7">
    <source>
        <dbReference type="Proteomes" id="UP001165652"/>
    </source>
</evidence>
<gene>
    <name evidence="6" type="ORF">PQJ73_03365</name>
</gene>
<proteinExistence type="inferred from homology"/>
<protein>
    <submittedName>
        <fullName evidence="6">ABC transporter ATP-binding protein</fullName>
    </submittedName>
</protein>
<comment type="caution">
    <text evidence="6">The sequence shown here is derived from an EMBL/GenBank/DDBJ whole genome shotgun (WGS) entry which is preliminary data.</text>
</comment>
<dbReference type="PANTHER" id="PTHR45772">
    <property type="entry name" value="CONSERVED COMPONENT OF ABC TRANSPORTER FOR NATURAL AMINO ACIDS-RELATED"/>
    <property type="match status" value="1"/>
</dbReference>
<dbReference type="CDD" id="cd03219">
    <property type="entry name" value="ABC_Mj1267_LivG_branched"/>
    <property type="match status" value="1"/>
</dbReference>
<reference evidence="6" key="2">
    <citation type="submission" date="2023-02" db="EMBL/GenBank/DDBJ databases">
        <authorList>
            <person name="Rayyan A."/>
            <person name="Meyer T."/>
            <person name="Kyndt J.A."/>
        </authorList>
    </citation>
    <scope>NUCLEOTIDE SEQUENCE</scope>
    <source>
        <strain evidence="6">DSM 9987</strain>
    </source>
</reference>